<dbReference type="AlphaFoldDB" id="A0A968G9T7"/>
<gene>
    <name evidence="1" type="ORF">HCT14_06940</name>
</gene>
<evidence type="ECO:0000313" key="2">
    <source>
        <dbReference type="Proteomes" id="UP000711995"/>
    </source>
</evidence>
<accession>A0A968G9T7</accession>
<comment type="caution">
    <text evidence="1">The sequence shown here is derived from an EMBL/GenBank/DDBJ whole genome shotgun (WGS) entry which is preliminary data.</text>
</comment>
<protein>
    <submittedName>
        <fullName evidence="1">Uncharacterized protein</fullName>
    </submittedName>
</protein>
<dbReference type="Proteomes" id="UP000711995">
    <property type="component" value="Unassembled WGS sequence"/>
</dbReference>
<evidence type="ECO:0000313" key="1">
    <source>
        <dbReference type="EMBL" id="NIZ41238.1"/>
    </source>
</evidence>
<dbReference type="RefSeq" id="WP_167700806.1">
    <property type="nucleotide sequence ID" value="NZ_CP118174.1"/>
</dbReference>
<dbReference type="EMBL" id="JAATLJ010000001">
    <property type="protein sequence ID" value="NIZ41238.1"/>
    <property type="molecule type" value="Genomic_DNA"/>
</dbReference>
<name>A0A968G9T7_9SPIO</name>
<sequence>MLLKLLFLFTLLLFMGVYQRWKPRPKSLPKLISEDTIRLIPRKMLKRNLLARTENWRSHRLVGERELIPFPPMSITDSHVYAYALDWNIWIVKHIPQIDFPIENQDPHYTLLWERYYYHHLDYCLSYEQKWLEYPIVLSSYDKKRTLIQSVVLDADIEQSWLEKVPPYSRGYTVMMAVKLPPEWLTYIGQSDRLKIEPFERDAIWVYNLQGSSEQYWLTVLSLIKRPPHWIGEIQ</sequence>
<proteinExistence type="predicted"/>
<reference evidence="1 2" key="1">
    <citation type="submission" date="2020-03" db="EMBL/GenBank/DDBJ databases">
        <title>Spirochaetal bacteria isolated from arthropods constitute a novel genus Entomospira genus novum within the order Spirochaetales.</title>
        <authorList>
            <person name="Grana-Miraglia L."/>
            <person name="Sikutova S."/>
            <person name="Fingerle V."/>
            <person name="Sing A."/>
            <person name="Castillo-Ramirez S."/>
            <person name="Margos G."/>
            <person name="Rudolf I."/>
        </authorList>
    </citation>
    <scope>NUCLEOTIDE SEQUENCE [LARGE SCALE GENOMIC DNA]</scope>
    <source>
        <strain evidence="1 2">BR193</strain>
    </source>
</reference>
<keyword evidence="2" id="KW-1185">Reference proteome</keyword>
<organism evidence="1 2">
    <name type="scientific">Entomospira entomophila</name>
    <dbReference type="NCBI Taxonomy" id="2719988"/>
    <lineage>
        <taxon>Bacteria</taxon>
        <taxon>Pseudomonadati</taxon>
        <taxon>Spirochaetota</taxon>
        <taxon>Spirochaetia</taxon>
        <taxon>Spirochaetales</taxon>
        <taxon>Spirochaetaceae</taxon>
        <taxon>Entomospira</taxon>
    </lineage>
</organism>